<dbReference type="Proteomes" id="UP000676967">
    <property type="component" value="Chromosome"/>
</dbReference>
<evidence type="ECO:0000313" key="2">
    <source>
        <dbReference type="EMBL" id="BCJ46096.1"/>
    </source>
</evidence>
<evidence type="ECO:0008006" key="4">
    <source>
        <dbReference type="Google" id="ProtNLM"/>
    </source>
</evidence>
<evidence type="ECO:0000256" key="1">
    <source>
        <dbReference type="SAM" id="MobiDB-lite"/>
    </source>
</evidence>
<dbReference type="EMBL" id="AP023356">
    <property type="protein sequence ID" value="BCJ46096.1"/>
    <property type="molecule type" value="Genomic_DNA"/>
</dbReference>
<evidence type="ECO:0000313" key="3">
    <source>
        <dbReference type="Proteomes" id="UP000676967"/>
    </source>
</evidence>
<keyword evidence="3" id="KW-1185">Reference proteome</keyword>
<accession>A0ABM7M3K4</accession>
<proteinExistence type="predicted"/>
<gene>
    <name evidence="2" type="ORF">Aiant_67530</name>
</gene>
<name>A0ABM7M3K4_9ACTN</name>
<protein>
    <recommendedName>
        <fullName evidence="4">Peptidase S1 domain-containing protein</fullName>
    </recommendedName>
</protein>
<organism evidence="2 3">
    <name type="scientific">Actinoplanes ianthinogenes</name>
    <dbReference type="NCBI Taxonomy" id="122358"/>
    <lineage>
        <taxon>Bacteria</taxon>
        <taxon>Bacillati</taxon>
        <taxon>Actinomycetota</taxon>
        <taxon>Actinomycetes</taxon>
        <taxon>Micromonosporales</taxon>
        <taxon>Micromonosporaceae</taxon>
        <taxon>Actinoplanes</taxon>
    </lineage>
</organism>
<feature type="region of interest" description="Disordered" evidence="1">
    <location>
        <begin position="36"/>
        <end position="55"/>
    </location>
</feature>
<reference evidence="2 3" key="1">
    <citation type="submission" date="2020-08" db="EMBL/GenBank/DDBJ databases">
        <title>Whole genome shotgun sequence of Actinoplanes ianthinogenes NBRC 13996.</title>
        <authorList>
            <person name="Komaki H."/>
            <person name="Tamura T."/>
        </authorList>
    </citation>
    <scope>NUCLEOTIDE SEQUENCE [LARGE SCALE GENOMIC DNA]</scope>
    <source>
        <strain evidence="2 3">NBRC 13996</strain>
    </source>
</reference>
<sequence length="55" mass="5569">MLTLDRPVTGIAPVTLLAPGDTSLPQAGGLTAFTGWGSVESQRDGDPSSCPIRTG</sequence>